<keyword evidence="11" id="KW-1185">Reference proteome</keyword>
<dbReference type="GO" id="GO:0016055">
    <property type="term" value="P:Wnt signaling pathway"/>
    <property type="evidence" value="ECO:0007669"/>
    <property type="project" value="UniProtKB-KW"/>
</dbReference>
<feature type="chain" id="PRO_5034438390" description="Dickkopf N-terminal cysteine-rich domain-containing protein" evidence="8">
    <location>
        <begin position="21"/>
        <end position="174"/>
    </location>
</feature>
<evidence type="ECO:0000313" key="10">
    <source>
        <dbReference type="Ensembl" id="ENSCUSP00005018678.1"/>
    </source>
</evidence>
<dbReference type="Ensembl" id="ENSCUST00005019383.1">
    <property type="protein sequence ID" value="ENSCUSP00005018678.1"/>
    <property type="gene ID" value="ENSCUSG00005011977.1"/>
</dbReference>
<dbReference type="InterPro" id="IPR006796">
    <property type="entry name" value="Dickkopf_N"/>
</dbReference>
<dbReference type="Proteomes" id="UP000694563">
    <property type="component" value="Chromosome 23"/>
</dbReference>
<feature type="domain" description="Dickkopf N-terminal cysteine-rich" evidence="9">
    <location>
        <begin position="53"/>
        <end position="100"/>
    </location>
</feature>
<evidence type="ECO:0000313" key="11">
    <source>
        <dbReference type="Proteomes" id="UP000694563"/>
    </source>
</evidence>
<evidence type="ECO:0000256" key="5">
    <source>
        <dbReference type="ARBA" id="ARBA00022687"/>
    </source>
</evidence>
<dbReference type="PANTHER" id="PTHR12113">
    <property type="entry name" value="DICKKOPF3-LIKE 3"/>
    <property type="match status" value="1"/>
</dbReference>
<comment type="subcellular location">
    <subcellularLocation>
        <location evidence="1">Secreted</location>
    </subcellularLocation>
</comment>
<reference evidence="10" key="1">
    <citation type="submission" date="2020-10" db="EMBL/GenBank/DDBJ databases">
        <title>Catharus ustulatus (Swainson's thrush) genome, bCatUst1, primary haplotype v2.</title>
        <authorList>
            <person name="Delmore K."/>
            <person name="Vafadar M."/>
            <person name="Formenti G."/>
            <person name="Chow W."/>
            <person name="Pelan S."/>
            <person name="Howe K."/>
            <person name="Rhie A."/>
            <person name="Mountcastle J."/>
            <person name="Haase B."/>
            <person name="Fedrigo O."/>
            <person name="Jarvis E.D."/>
        </authorList>
    </citation>
    <scope>NUCLEOTIDE SEQUENCE [LARGE SCALE GENOMIC DNA]</scope>
</reference>
<evidence type="ECO:0000259" key="9">
    <source>
        <dbReference type="Pfam" id="PF04706"/>
    </source>
</evidence>
<dbReference type="AlphaFoldDB" id="A0A8C3UP33"/>
<keyword evidence="6 8" id="KW-0732">Signal</keyword>
<name>A0A8C3UP33_CATUS</name>
<evidence type="ECO:0000256" key="8">
    <source>
        <dbReference type="SAM" id="SignalP"/>
    </source>
</evidence>
<evidence type="ECO:0000256" key="3">
    <source>
        <dbReference type="ARBA" id="ARBA00022473"/>
    </source>
</evidence>
<evidence type="ECO:0000256" key="4">
    <source>
        <dbReference type="ARBA" id="ARBA00022525"/>
    </source>
</evidence>
<dbReference type="PANTHER" id="PTHR12113:SF31">
    <property type="entry name" value="DICKKOPF N-TERMINAL CYSTEINE-RICH DOMAIN-CONTAINING PROTEIN"/>
    <property type="match status" value="1"/>
</dbReference>
<dbReference type="GO" id="GO:0039706">
    <property type="term" value="F:co-receptor binding"/>
    <property type="evidence" value="ECO:0007669"/>
    <property type="project" value="TreeGrafter"/>
</dbReference>
<comment type="similarity">
    <text evidence="2">Belongs to the dickkopf family.</text>
</comment>
<dbReference type="Gene3D" id="2.10.80.10">
    <property type="entry name" value="Lipase, subunit A"/>
    <property type="match status" value="1"/>
</dbReference>
<keyword evidence="3" id="KW-0217">Developmental protein</keyword>
<organism evidence="10 11">
    <name type="scientific">Catharus ustulatus</name>
    <name type="common">Russet-backed thrush</name>
    <name type="synonym">Hylocichla ustulatus</name>
    <dbReference type="NCBI Taxonomy" id="91951"/>
    <lineage>
        <taxon>Eukaryota</taxon>
        <taxon>Metazoa</taxon>
        <taxon>Chordata</taxon>
        <taxon>Craniata</taxon>
        <taxon>Vertebrata</taxon>
        <taxon>Euteleostomi</taxon>
        <taxon>Archelosauria</taxon>
        <taxon>Archosauria</taxon>
        <taxon>Dinosauria</taxon>
        <taxon>Saurischia</taxon>
        <taxon>Theropoda</taxon>
        <taxon>Coelurosauria</taxon>
        <taxon>Aves</taxon>
        <taxon>Neognathae</taxon>
        <taxon>Neoaves</taxon>
        <taxon>Telluraves</taxon>
        <taxon>Australaves</taxon>
        <taxon>Passeriformes</taxon>
        <taxon>Turdidae</taxon>
        <taxon>Catharus</taxon>
    </lineage>
</organism>
<dbReference type="GO" id="GO:0090090">
    <property type="term" value="P:negative regulation of canonical Wnt signaling pathway"/>
    <property type="evidence" value="ECO:0007669"/>
    <property type="project" value="TreeGrafter"/>
</dbReference>
<reference evidence="10" key="3">
    <citation type="submission" date="2025-09" db="UniProtKB">
        <authorList>
            <consortium name="Ensembl"/>
        </authorList>
    </citation>
    <scope>IDENTIFICATION</scope>
</reference>
<keyword evidence="7" id="KW-1015">Disulfide bond</keyword>
<reference evidence="10" key="2">
    <citation type="submission" date="2025-08" db="UniProtKB">
        <authorList>
            <consortium name="Ensembl"/>
        </authorList>
    </citation>
    <scope>IDENTIFICATION</scope>
</reference>
<gene>
    <name evidence="10" type="primary">LOC117006256</name>
</gene>
<keyword evidence="5" id="KW-0879">Wnt signaling pathway</keyword>
<evidence type="ECO:0000256" key="2">
    <source>
        <dbReference type="ARBA" id="ARBA00010842"/>
    </source>
</evidence>
<dbReference type="InterPro" id="IPR039863">
    <property type="entry name" value="DKK1-4"/>
</dbReference>
<dbReference type="GO" id="GO:0005615">
    <property type="term" value="C:extracellular space"/>
    <property type="evidence" value="ECO:0007669"/>
    <property type="project" value="TreeGrafter"/>
</dbReference>
<sequence length="174" mass="18595">MVTSTAILCLVAWLLPPATGHLWAWMFSLPQNSPDAAALGRRSGGELEEVTPCSPATPCAQDHFCDEHFGLCLPARPAGHYCRHDPHCAHGLVCMFGKCQQPVPPGQDGARCQRDEECGAGGCCARQHGERVCQRRLALSQSCHVPPGGLAFSINQVCPCQAGLVCRPSVPARQ</sequence>
<feature type="signal peptide" evidence="8">
    <location>
        <begin position="1"/>
        <end position="20"/>
    </location>
</feature>
<evidence type="ECO:0000256" key="6">
    <source>
        <dbReference type="ARBA" id="ARBA00022729"/>
    </source>
</evidence>
<keyword evidence="4" id="KW-0964">Secreted</keyword>
<proteinExistence type="inferred from homology"/>
<evidence type="ECO:0000256" key="7">
    <source>
        <dbReference type="ARBA" id="ARBA00023157"/>
    </source>
</evidence>
<accession>A0A8C3UP33</accession>
<dbReference type="GO" id="GO:0048019">
    <property type="term" value="F:receptor antagonist activity"/>
    <property type="evidence" value="ECO:0007669"/>
    <property type="project" value="TreeGrafter"/>
</dbReference>
<dbReference type="Pfam" id="PF04706">
    <property type="entry name" value="Dickkopf_N"/>
    <property type="match status" value="1"/>
</dbReference>
<protein>
    <recommendedName>
        <fullName evidence="9">Dickkopf N-terminal cysteine-rich domain-containing protein</fullName>
    </recommendedName>
</protein>
<evidence type="ECO:0000256" key="1">
    <source>
        <dbReference type="ARBA" id="ARBA00004613"/>
    </source>
</evidence>